<protein>
    <submittedName>
        <fullName evidence="2">Uncharacterized protein</fullName>
    </submittedName>
</protein>
<feature type="compositionally biased region" description="Low complexity" evidence="1">
    <location>
        <begin position="39"/>
        <end position="51"/>
    </location>
</feature>
<name>A0A0C2XCC5_AMAMK</name>
<organism evidence="2 3">
    <name type="scientific">Amanita muscaria (strain Koide BX008)</name>
    <dbReference type="NCBI Taxonomy" id="946122"/>
    <lineage>
        <taxon>Eukaryota</taxon>
        <taxon>Fungi</taxon>
        <taxon>Dikarya</taxon>
        <taxon>Basidiomycota</taxon>
        <taxon>Agaricomycotina</taxon>
        <taxon>Agaricomycetes</taxon>
        <taxon>Agaricomycetidae</taxon>
        <taxon>Agaricales</taxon>
        <taxon>Pluteineae</taxon>
        <taxon>Amanitaceae</taxon>
        <taxon>Amanita</taxon>
    </lineage>
</organism>
<feature type="region of interest" description="Disordered" evidence="1">
    <location>
        <begin position="30"/>
        <end position="51"/>
    </location>
</feature>
<evidence type="ECO:0000313" key="3">
    <source>
        <dbReference type="Proteomes" id="UP000054549"/>
    </source>
</evidence>
<reference evidence="2 3" key="1">
    <citation type="submission" date="2014-04" db="EMBL/GenBank/DDBJ databases">
        <title>Evolutionary Origins and Diversification of the Mycorrhizal Mutualists.</title>
        <authorList>
            <consortium name="DOE Joint Genome Institute"/>
            <consortium name="Mycorrhizal Genomics Consortium"/>
            <person name="Kohler A."/>
            <person name="Kuo A."/>
            <person name="Nagy L.G."/>
            <person name="Floudas D."/>
            <person name="Copeland A."/>
            <person name="Barry K.W."/>
            <person name="Cichocki N."/>
            <person name="Veneault-Fourrey C."/>
            <person name="LaButti K."/>
            <person name="Lindquist E.A."/>
            <person name="Lipzen A."/>
            <person name="Lundell T."/>
            <person name="Morin E."/>
            <person name="Murat C."/>
            <person name="Riley R."/>
            <person name="Ohm R."/>
            <person name="Sun H."/>
            <person name="Tunlid A."/>
            <person name="Henrissat B."/>
            <person name="Grigoriev I.V."/>
            <person name="Hibbett D.S."/>
            <person name="Martin F."/>
        </authorList>
    </citation>
    <scope>NUCLEOTIDE SEQUENCE [LARGE SCALE GENOMIC DNA]</scope>
    <source>
        <strain evidence="2 3">Koide BX008</strain>
    </source>
</reference>
<sequence length="73" mass="7694">MVESDFCPFVQVDARLSSTVINTSIPLGISKRSEKSRSKSSTADSSGSVGSIAKQAEFEVRIASSAARAVRNS</sequence>
<evidence type="ECO:0000313" key="2">
    <source>
        <dbReference type="EMBL" id="KIL67011.1"/>
    </source>
</evidence>
<gene>
    <name evidence="2" type="ORF">M378DRAFT_159965</name>
</gene>
<dbReference type="HOGENOM" id="CLU_2704297_0_0_1"/>
<dbReference type="Proteomes" id="UP000054549">
    <property type="component" value="Unassembled WGS sequence"/>
</dbReference>
<dbReference type="AlphaFoldDB" id="A0A0C2XCC5"/>
<dbReference type="InParanoid" id="A0A0C2XCC5"/>
<keyword evidence="3" id="KW-1185">Reference proteome</keyword>
<dbReference type="EMBL" id="KN818233">
    <property type="protein sequence ID" value="KIL67011.1"/>
    <property type="molecule type" value="Genomic_DNA"/>
</dbReference>
<accession>A0A0C2XCC5</accession>
<proteinExistence type="predicted"/>
<evidence type="ECO:0000256" key="1">
    <source>
        <dbReference type="SAM" id="MobiDB-lite"/>
    </source>
</evidence>